<name>A0A2R8AFD0_9RHOB</name>
<dbReference type="Proteomes" id="UP000244932">
    <property type="component" value="Unassembled WGS sequence"/>
</dbReference>
<reference evidence="2 3" key="1">
    <citation type="submission" date="2018-03" db="EMBL/GenBank/DDBJ databases">
        <authorList>
            <person name="Keele B.F."/>
        </authorList>
    </citation>
    <scope>NUCLEOTIDE SEQUENCE [LARGE SCALE GENOMIC DNA]</scope>
    <source>
        <strain evidence="2 3">CeCT 8812</strain>
    </source>
</reference>
<dbReference type="InterPro" id="IPR009506">
    <property type="entry name" value="YjiS-like"/>
</dbReference>
<keyword evidence="3" id="KW-1185">Reference proteome</keyword>
<dbReference type="AlphaFoldDB" id="A0A2R8AFD0"/>
<gene>
    <name evidence="2" type="ORF">POI8812_03113</name>
</gene>
<sequence>MQIMHGGWAETKIAGDAALPTLHCSKTLYGGLETVPQTEGTEDMAFVTASDIRTENLIAQRVVAFFNDARTAFNKRRMYNRTVSELNALSSNELNDLGLSRAGIRAAAYEAVYG</sequence>
<evidence type="ECO:0000313" key="2">
    <source>
        <dbReference type="EMBL" id="SPF30770.1"/>
    </source>
</evidence>
<feature type="domain" description="YjiS-like" evidence="1">
    <location>
        <begin position="70"/>
        <end position="104"/>
    </location>
</feature>
<accession>A0A2R8AFD0</accession>
<evidence type="ECO:0000259" key="1">
    <source>
        <dbReference type="Pfam" id="PF06568"/>
    </source>
</evidence>
<dbReference type="Pfam" id="PF06568">
    <property type="entry name" value="YjiS-like"/>
    <property type="match status" value="1"/>
</dbReference>
<dbReference type="EMBL" id="OMKW01000004">
    <property type="protein sequence ID" value="SPF30770.1"/>
    <property type="molecule type" value="Genomic_DNA"/>
</dbReference>
<organism evidence="2 3">
    <name type="scientific">Pontivivens insulae</name>
    <dbReference type="NCBI Taxonomy" id="1639689"/>
    <lineage>
        <taxon>Bacteria</taxon>
        <taxon>Pseudomonadati</taxon>
        <taxon>Pseudomonadota</taxon>
        <taxon>Alphaproteobacteria</taxon>
        <taxon>Rhodobacterales</taxon>
        <taxon>Paracoccaceae</taxon>
        <taxon>Pontivivens</taxon>
    </lineage>
</organism>
<protein>
    <recommendedName>
        <fullName evidence="1">YjiS-like domain-containing protein</fullName>
    </recommendedName>
</protein>
<evidence type="ECO:0000313" key="3">
    <source>
        <dbReference type="Proteomes" id="UP000244932"/>
    </source>
</evidence>
<proteinExistence type="predicted"/>